<evidence type="ECO:0000259" key="13">
    <source>
        <dbReference type="PROSITE" id="PS50929"/>
    </source>
</evidence>
<dbReference type="SUPFAM" id="SSF103473">
    <property type="entry name" value="MFS general substrate transporter"/>
    <property type="match status" value="1"/>
</dbReference>
<dbReference type="PANTHER" id="PTHR43394">
    <property type="entry name" value="ATP-DEPENDENT PERMEASE MDL1, MITOCHONDRIAL"/>
    <property type="match status" value="1"/>
</dbReference>
<evidence type="ECO:0000256" key="2">
    <source>
        <dbReference type="ARBA" id="ARBA00007577"/>
    </source>
</evidence>
<sequence length="910" mass="100197">MVVGIGFSIGVDAQIEFKIMKLYSAANSLAEDVIGSVRNVHAFWMRPRLVQKYDNYLTQARRLGDKKSPVWGLIYSTEFFMIFSGYALCFWRGVHMYADGEIKGPGTVIAVLFSIVIAASSLTQISPYFTAFAKAASAANGLFVTIDRQPLINALDESGDRPEKVDGTIELFDLSFFYPTRPDVQVLRDFTLTFPARKTTGLVGASGSGKSTIVGLLERWYTPTSGSIRIDGRPIETLNINWLRTHIRMEPVLFNGTIFENVCNGLTGTQWQDSPRESKMERVIEACKMSNAHEFISQLPEGYETQVGERAGLLSGGQKQRIAIARAIISDPRILLLDEATSALDPTSEGLVQKALDQASVGRTTIVIAHKLATIKNADNIVVMSKGEVCESGTHSQLLGMNGAYARLVKAQDLESNQKQHSDTEATETGDEGEKEDTGLKQIHTSASHRKGVSSAVQQQELLDYSNWKRRGIVRVVWSSLVEQKSLWTTLFLMFLMCLAGGAVYPGQALVFAELMNVFTYSGSKLRSKGDFFALVFFIIAIGNLIIYFVLGWFSNTIGQENDPFLSSRNAWSNLLIYLYLLWDSGEYGCRLLSFNEYTMRQFYIVFVGVFLSGQGAAQFFMYTSSITKAVSAGNYMAWVRSLKPIVTETPDNHDKGPSDSPDSMILDNVRFTYPTRPDAKVLGGISMTIQPGEFVAFVGSSGCGKGTMISMLERFNDPSSGSINLGAQNIALLNPRLYRGHTALVQQEPTLYQGTIRENISLGFENAEALTDDMIINACKQANIYRFIESLPEGLNTQCGSRGLSLSGGQRQRIAIARALVRNPDILFLDEATSALDTESEKIVQEALAEAAACGKRITIAVAHRLSTIKDTNCIFVFLGGRIVESGTHASLMQKGGIYYQMCQAQSLD</sequence>
<feature type="transmembrane region" description="Helical" evidence="11">
    <location>
        <begin position="532"/>
        <end position="554"/>
    </location>
</feature>
<evidence type="ECO:0000256" key="3">
    <source>
        <dbReference type="ARBA" id="ARBA00022448"/>
    </source>
</evidence>
<dbReference type="OrthoDB" id="6500128at2759"/>
<dbReference type="PROSITE" id="PS50893">
    <property type="entry name" value="ABC_TRANSPORTER_2"/>
    <property type="match status" value="2"/>
</dbReference>
<keyword evidence="3" id="KW-0813">Transport</keyword>
<dbReference type="InterPro" id="IPR027417">
    <property type="entry name" value="P-loop_NTPase"/>
</dbReference>
<keyword evidence="7" id="KW-0067">ATP-binding</keyword>
<evidence type="ECO:0000256" key="6">
    <source>
        <dbReference type="ARBA" id="ARBA00022741"/>
    </source>
</evidence>
<reference evidence="14" key="2">
    <citation type="journal article" date="2010" name="Nature">
        <title>Comparative genomics reveals mobile pathogenicity chromosomes in Fusarium.</title>
        <authorList>
            <person name="Ma L.J."/>
            <person name="van der Does H.C."/>
            <person name="Borkovich K.A."/>
            <person name="Coleman J.J."/>
            <person name="Daboussi M.J."/>
            <person name="Di Pietro A."/>
            <person name="Dufresne M."/>
            <person name="Freitag M."/>
            <person name="Grabherr M."/>
            <person name="Henrissat B."/>
            <person name="Houterman P.M."/>
            <person name="Kang S."/>
            <person name="Shim W.B."/>
            <person name="Woloshuk C."/>
            <person name="Xie X."/>
            <person name="Xu J.R."/>
            <person name="Antoniw J."/>
            <person name="Baker S.E."/>
            <person name="Bluhm B.H."/>
            <person name="Breakspear A."/>
            <person name="Brown D.W."/>
            <person name="Butchko R.A."/>
            <person name="Chapman S."/>
            <person name="Coulson R."/>
            <person name="Coutinho P.M."/>
            <person name="Danchin E.G."/>
            <person name="Diener A."/>
            <person name="Gale L.R."/>
            <person name="Gardiner D.M."/>
            <person name="Goff S."/>
            <person name="Hammond-Kosack K.E."/>
            <person name="Hilburn K."/>
            <person name="Hua-Van A."/>
            <person name="Jonkers W."/>
            <person name="Kazan K."/>
            <person name="Kodira C.D."/>
            <person name="Koehrsen M."/>
            <person name="Kumar L."/>
            <person name="Lee Y.H."/>
            <person name="Li L."/>
            <person name="Manners J.M."/>
            <person name="Miranda-Saavedra D."/>
            <person name="Mukherjee M."/>
            <person name="Park G."/>
            <person name="Park J."/>
            <person name="Park S.Y."/>
            <person name="Proctor R.H."/>
            <person name="Regev A."/>
            <person name="Ruiz-Roldan M.C."/>
            <person name="Sain D."/>
            <person name="Sakthikumar S."/>
            <person name="Sykes S."/>
            <person name="Schwartz D.C."/>
            <person name="Turgeon B.G."/>
            <person name="Wapinski I."/>
            <person name="Yoder O."/>
            <person name="Young S."/>
            <person name="Zeng Q."/>
            <person name="Zhou S."/>
            <person name="Galagan J."/>
            <person name="Cuomo C.A."/>
            <person name="Kistler H.C."/>
            <person name="Rep M."/>
        </authorList>
    </citation>
    <scope>NUCLEOTIDE SEQUENCE [LARGE SCALE GENOMIC DNA]</scope>
    <source>
        <strain evidence="14">4287</strain>
    </source>
</reference>
<evidence type="ECO:0000256" key="11">
    <source>
        <dbReference type="SAM" id="Phobius"/>
    </source>
</evidence>
<dbReference type="Pfam" id="PF00005">
    <property type="entry name" value="ABC_tran"/>
    <property type="match status" value="2"/>
</dbReference>
<dbReference type="InterPro" id="IPR011527">
    <property type="entry name" value="ABC1_TM_dom"/>
</dbReference>
<reference evidence="14" key="1">
    <citation type="submission" date="2007-04" db="EMBL/GenBank/DDBJ databases">
        <authorList>
            <consortium name="The Broad Institute Genome Sequencing Platform"/>
            <person name="Birren B."/>
            <person name="Lander E."/>
            <person name="Galagan J."/>
            <person name="Nusbaum C."/>
            <person name="Devon K."/>
            <person name="Ma L.-J."/>
            <person name="Jaffe D."/>
            <person name="Butler J."/>
            <person name="Alvarez P."/>
            <person name="Gnerre S."/>
            <person name="Grabherr M."/>
            <person name="Kleber M."/>
            <person name="Mauceli E."/>
            <person name="Brockman W."/>
            <person name="MacCallum I.A."/>
            <person name="Young S."/>
            <person name="LaButti K."/>
            <person name="DeCaprio D."/>
            <person name="Crawford M."/>
            <person name="Koehrsen M."/>
            <person name="Engels R."/>
            <person name="Montgomery P."/>
            <person name="Pearson M."/>
            <person name="Howarth C."/>
            <person name="Larson L."/>
            <person name="White J."/>
            <person name="O'Leary S."/>
            <person name="Kodira C."/>
            <person name="Zeng Q."/>
            <person name="Yandava C."/>
            <person name="Alvarado L."/>
            <person name="Kistler C."/>
            <person name="Shim W.-B."/>
            <person name="Kang S."/>
            <person name="Woloshuk C."/>
        </authorList>
    </citation>
    <scope>NUCLEOTIDE SEQUENCE</scope>
    <source>
        <strain evidence="14">4287</strain>
    </source>
</reference>
<dbReference type="FunFam" id="3.40.50.300:FF:000913">
    <property type="entry name" value="ABC multidrug transporter SitT"/>
    <property type="match status" value="1"/>
</dbReference>
<proteinExistence type="inferred from homology"/>
<dbReference type="RefSeq" id="XP_018239681.1">
    <property type="nucleotide sequence ID" value="XM_018382873.1"/>
</dbReference>
<dbReference type="GO" id="GO:0090374">
    <property type="term" value="P:oligopeptide export from mitochondrion"/>
    <property type="evidence" value="ECO:0007669"/>
    <property type="project" value="TreeGrafter"/>
</dbReference>
<dbReference type="Pfam" id="PF00664">
    <property type="entry name" value="ABC_membrane"/>
    <property type="match status" value="1"/>
</dbReference>
<dbReference type="EMBL" id="DS231700">
    <property type="protein sequence ID" value="KNB01636.1"/>
    <property type="molecule type" value="Genomic_DNA"/>
</dbReference>
<dbReference type="CDD" id="cd03249">
    <property type="entry name" value="ABC_MTABC3_MDL1_MDL2"/>
    <property type="match status" value="2"/>
</dbReference>
<dbReference type="VEuPathDB" id="FungiDB:FOXG_04837"/>
<protein>
    <recommendedName>
        <fullName evidence="16">Leptomycin B resistance protein pmd1</fullName>
    </recommendedName>
</protein>
<dbReference type="GO" id="GO:0015421">
    <property type="term" value="F:ABC-type oligopeptide transporter activity"/>
    <property type="evidence" value="ECO:0007669"/>
    <property type="project" value="TreeGrafter"/>
</dbReference>
<feature type="transmembrane region" description="Helical" evidence="11">
    <location>
        <begin position="603"/>
        <end position="623"/>
    </location>
</feature>
<keyword evidence="6" id="KW-0547">Nucleotide-binding</keyword>
<feature type="region of interest" description="Disordered" evidence="10">
    <location>
        <begin position="414"/>
        <end position="437"/>
    </location>
</feature>
<accession>A0A0J9UTE9</accession>
<dbReference type="InterPro" id="IPR003593">
    <property type="entry name" value="AAA+_ATPase"/>
</dbReference>
<feature type="domain" description="ABC transmembrane type-1" evidence="13">
    <location>
        <begin position="1"/>
        <end position="134"/>
    </location>
</feature>
<feature type="compositionally biased region" description="Acidic residues" evidence="10">
    <location>
        <begin position="425"/>
        <end position="435"/>
    </location>
</feature>
<dbReference type="SUPFAM" id="SSF52540">
    <property type="entry name" value="P-loop containing nucleoside triphosphate hydrolases"/>
    <property type="match status" value="2"/>
</dbReference>
<feature type="compositionally biased region" description="Basic and acidic residues" evidence="10">
    <location>
        <begin position="414"/>
        <end position="424"/>
    </location>
</feature>
<dbReference type="InterPro" id="IPR039421">
    <property type="entry name" value="Type_1_exporter"/>
</dbReference>
<evidence type="ECO:0000256" key="8">
    <source>
        <dbReference type="ARBA" id="ARBA00022989"/>
    </source>
</evidence>
<dbReference type="Proteomes" id="UP000009097">
    <property type="component" value="Unassembled WGS sequence"/>
</dbReference>
<dbReference type="SUPFAM" id="SSF90123">
    <property type="entry name" value="ABC transporter transmembrane region"/>
    <property type="match status" value="1"/>
</dbReference>
<dbReference type="GO" id="GO:0016887">
    <property type="term" value="F:ATP hydrolysis activity"/>
    <property type="evidence" value="ECO:0007669"/>
    <property type="project" value="InterPro"/>
</dbReference>
<dbReference type="InterPro" id="IPR036259">
    <property type="entry name" value="MFS_trans_sf"/>
</dbReference>
<evidence type="ECO:0008006" key="16">
    <source>
        <dbReference type="Google" id="ProtNLM"/>
    </source>
</evidence>
<comment type="similarity">
    <text evidence="2">Belongs to the ABC transporter superfamily. ABCB family. Multidrug resistance exporter (TC 3.A.1.201) subfamily.</text>
</comment>
<evidence type="ECO:0000256" key="5">
    <source>
        <dbReference type="ARBA" id="ARBA00022737"/>
    </source>
</evidence>
<evidence type="ECO:0000313" key="14">
    <source>
        <dbReference type="EMBL" id="KNB01636.1"/>
    </source>
</evidence>
<gene>
    <name evidence="14" type="ORF">FOXG_04837</name>
</gene>
<evidence type="ECO:0000256" key="4">
    <source>
        <dbReference type="ARBA" id="ARBA00022692"/>
    </source>
</evidence>
<feature type="transmembrane region" description="Helical" evidence="11">
    <location>
        <begin position="70"/>
        <end position="94"/>
    </location>
</feature>
<dbReference type="GeneID" id="28946850"/>
<evidence type="ECO:0000259" key="12">
    <source>
        <dbReference type="PROSITE" id="PS50893"/>
    </source>
</evidence>
<dbReference type="InterPro" id="IPR017871">
    <property type="entry name" value="ABC_transporter-like_CS"/>
</dbReference>
<dbReference type="FunFam" id="3.40.50.300:FF:000251">
    <property type="entry name" value="ABC transporter B family member 19"/>
    <property type="match status" value="1"/>
</dbReference>
<dbReference type="PROSITE" id="PS00211">
    <property type="entry name" value="ABC_TRANSPORTER_1"/>
    <property type="match status" value="2"/>
</dbReference>
<keyword evidence="5" id="KW-0677">Repeat</keyword>
<organism evidence="14 15">
    <name type="scientific">Fusarium oxysporum f. sp. lycopersici (strain 4287 / CBS 123668 / FGSC 9935 / NRRL 34936)</name>
    <name type="common">Fusarium vascular wilt of tomato</name>
    <dbReference type="NCBI Taxonomy" id="426428"/>
    <lineage>
        <taxon>Eukaryota</taxon>
        <taxon>Fungi</taxon>
        <taxon>Dikarya</taxon>
        <taxon>Ascomycota</taxon>
        <taxon>Pezizomycotina</taxon>
        <taxon>Sordariomycetes</taxon>
        <taxon>Hypocreomycetidae</taxon>
        <taxon>Hypocreales</taxon>
        <taxon>Nectriaceae</taxon>
        <taxon>Fusarium</taxon>
        <taxon>Fusarium oxysporum species complex</taxon>
    </lineage>
</organism>
<dbReference type="GO" id="GO:0005743">
    <property type="term" value="C:mitochondrial inner membrane"/>
    <property type="evidence" value="ECO:0007669"/>
    <property type="project" value="TreeGrafter"/>
</dbReference>
<dbReference type="InterPro" id="IPR003439">
    <property type="entry name" value="ABC_transporter-like_ATP-bd"/>
</dbReference>
<evidence type="ECO:0000256" key="10">
    <source>
        <dbReference type="SAM" id="MobiDB-lite"/>
    </source>
</evidence>
<dbReference type="AlphaFoldDB" id="A0A0J9UTE9"/>
<feature type="domain" description="ABC transporter" evidence="12">
    <location>
        <begin position="169"/>
        <end position="411"/>
    </location>
</feature>
<dbReference type="KEGG" id="fox:FOXG_04837"/>
<evidence type="ECO:0000313" key="15">
    <source>
        <dbReference type="Proteomes" id="UP000009097"/>
    </source>
</evidence>
<feature type="domain" description="ABC transporter" evidence="12">
    <location>
        <begin position="665"/>
        <end position="906"/>
    </location>
</feature>
<keyword evidence="9 11" id="KW-0472">Membrane</keyword>
<evidence type="ECO:0000256" key="9">
    <source>
        <dbReference type="ARBA" id="ARBA00023136"/>
    </source>
</evidence>
<dbReference type="GO" id="GO:0005524">
    <property type="term" value="F:ATP binding"/>
    <property type="evidence" value="ECO:0007669"/>
    <property type="project" value="UniProtKB-KW"/>
</dbReference>
<feature type="transmembrane region" description="Helical" evidence="11">
    <location>
        <begin position="106"/>
        <end position="125"/>
    </location>
</feature>
<name>A0A0J9UTE9_FUSO4</name>
<dbReference type="PANTHER" id="PTHR43394:SF11">
    <property type="entry name" value="ATP-BINDING CASSETTE TRANSPORTER"/>
    <property type="match status" value="1"/>
</dbReference>
<dbReference type="Gene3D" id="1.20.1560.10">
    <property type="entry name" value="ABC transporter type 1, transmembrane domain"/>
    <property type="match status" value="2"/>
</dbReference>
<comment type="subcellular location">
    <subcellularLocation>
        <location evidence="1">Membrane</location>
        <topology evidence="1">Multi-pass membrane protein</topology>
    </subcellularLocation>
</comment>
<evidence type="ECO:0000256" key="1">
    <source>
        <dbReference type="ARBA" id="ARBA00004141"/>
    </source>
</evidence>
<evidence type="ECO:0000256" key="7">
    <source>
        <dbReference type="ARBA" id="ARBA00022840"/>
    </source>
</evidence>
<keyword evidence="4 11" id="KW-0812">Transmembrane</keyword>
<dbReference type="Gene3D" id="3.40.50.300">
    <property type="entry name" value="P-loop containing nucleotide triphosphate hydrolases"/>
    <property type="match status" value="2"/>
</dbReference>
<dbReference type="InterPro" id="IPR036640">
    <property type="entry name" value="ABC1_TM_sf"/>
</dbReference>
<dbReference type="SMART" id="SM00382">
    <property type="entry name" value="AAA"/>
    <property type="match status" value="2"/>
</dbReference>
<keyword evidence="8 11" id="KW-1133">Transmembrane helix</keyword>
<feature type="transmembrane region" description="Helical" evidence="11">
    <location>
        <begin position="491"/>
        <end position="512"/>
    </location>
</feature>
<dbReference type="PROSITE" id="PS50929">
    <property type="entry name" value="ABC_TM1F"/>
    <property type="match status" value="1"/>
</dbReference>